<dbReference type="EC" id="2.7.7.59" evidence="7"/>
<comment type="caution">
    <text evidence="10">The sequence shown here is derived from an EMBL/GenBank/DDBJ whole genome shotgun (WGS) entry which is preliminary data.</text>
</comment>
<accession>A0A011PCL1</accession>
<dbReference type="eggNOG" id="COG2844">
    <property type="taxonomic scope" value="Bacteria"/>
</dbReference>
<dbReference type="Pfam" id="PF08335">
    <property type="entry name" value="GlnD_UR_UTase"/>
    <property type="match status" value="1"/>
</dbReference>
<organism evidence="10 11">
    <name type="scientific">Accumulibacter regalis</name>
    <dbReference type="NCBI Taxonomy" id="522306"/>
    <lineage>
        <taxon>Bacteria</taxon>
        <taxon>Pseudomonadati</taxon>
        <taxon>Pseudomonadota</taxon>
        <taxon>Betaproteobacteria</taxon>
        <taxon>Candidatus Accumulibacter</taxon>
    </lineage>
</organism>
<keyword evidence="6 7" id="KW-0511">Multifunctional enzyme</keyword>
<dbReference type="NCBIfam" id="NF002837">
    <property type="entry name" value="PRK03059.1"/>
    <property type="match status" value="1"/>
</dbReference>
<dbReference type="Proteomes" id="UP000022141">
    <property type="component" value="Unassembled WGS sequence"/>
</dbReference>
<dbReference type="InterPro" id="IPR002934">
    <property type="entry name" value="Polymerase_NTP_transf_dom"/>
</dbReference>
<comment type="function">
    <text evidence="7">Modifies, by uridylylation and deuridylylation, the PII regulatory proteins (GlnB and homologs), in response to the nitrogen status of the cell that GlnD senses through the glutamine level. Under low glutamine levels, catalyzes the conversion of the PII proteins and UTP to PII-UMP and PPi, while under higher glutamine levels, GlnD hydrolyzes PII-UMP to PII and UMP (deuridylylation). Thus, controls uridylylation state and activity of the PII proteins, and plays an important role in the regulation of nitrogen metabolism.</text>
</comment>
<dbReference type="EMBL" id="JEMY01000057">
    <property type="protein sequence ID" value="EXI85321.1"/>
    <property type="molecule type" value="Genomic_DNA"/>
</dbReference>
<dbReference type="InterPro" id="IPR003607">
    <property type="entry name" value="HD/PDEase_dom"/>
</dbReference>
<dbReference type="PROSITE" id="PS51831">
    <property type="entry name" value="HD"/>
    <property type="match status" value="1"/>
</dbReference>
<comment type="catalytic activity">
    <reaction evidence="7">
        <text>[protein-PII]-L-tyrosine + UTP = [protein-PII]-uridylyl-L-tyrosine + diphosphate</text>
        <dbReference type="Rhea" id="RHEA:13673"/>
        <dbReference type="Rhea" id="RHEA-COMP:12147"/>
        <dbReference type="Rhea" id="RHEA-COMP:12148"/>
        <dbReference type="ChEBI" id="CHEBI:33019"/>
        <dbReference type="ChEBI" id="CHEBI:46398"/>
        <dbReference type="ChEBI" id="CHEBI:46858"/>
        <dbReference type="ChEBI" id="CHEBI:90602"/>
        <dbReference type="EC" id="2.7.7.59"/>
    </reaction>
</comment>
<keyword evidence="3" id="KW-0677">Repeat</keyword>
<keyword evidence="2 7" id="KW-0548">Nucleotidyltransferase</keyword>
<keyword evidence="11" id="KW-1185">Reference proteome</keyword>
<feature type="domain" description="ACT" evidence="8">
    <location>
        <begin position="684"/>
        <end position="764"/>
    </location>
</feature>
<evidence type="ECO:0000313" key="11">
    <source>
        <dbReference type="Proteomes" id="UP000022141"/>
    </source>
</evidence>
<evidence type="ECO:0000259" key="8">
    <source>
        <dbReference type="PROSITE" id="PS51671"/>
    </source>
</evidence>
<gene>
    <name evidence="7" type="primary">glnD</name>
    <name evidence="10" type="ORF">AW11_03644</name>
</gene>
<dbReference type="GO" id="GO:0008773">
    <property type="term" value="F:[protein-PII] uridylyltransferase activity"/>
    <property type="evidence" value="ECO:0007669"/>
    <property type="project" value="UniProtKB-UniRule"/>
</dbReference>
<keyword evidence="5 7" id="KW-0460">Magnesium</keyword>
<feature type="region of interest" description="Uridylyltransferase" evidence="7">
    <location>
        <begin position="1"/>
        <end position="324"/>
    </location>
</feature>
<dbReference type="PROSITE" id="PS51671">
    <property type="entry name" value="ACT"/>
    <property type="match status" value="2"/>
</dbReference>
<feature type="domain" description="HD" evidence="9">
    <location>
        <begin position="443"/>
        <end position="565"/>
    </location>
</feature>
<dbReference type="GO" id="GO:0006808">
    <property type="term" value="P:regulation of nitrogen utilization"/>
    <property type="evidence" value="ECO:0007669"/>
    <property type="project" value="UniProtKB-UniRule"/>
</dbReference>
<dbReference type="EC" id="3.1.4.-" evidence="7"/>
<protein>
    <recommendedName>
        <fullName evidence="7">Bifunctional uridylyltransferase/uridylyl-removing enzyme</fullName>
        <shortName evidence="7">UTase/UR</shortName>
    </recommendedName>
    <alternativeName>
        <fullName evidence="7">Bifunctional [protein-PII] modification enzyme</fullName>
    </alternativeName>
    <alternativeName>
        <fullName evidence="7">Bifunctional nitrogen sensor protein</fullName>
    </alternativeName>
    <domain>
        <recommendedName>
            <fullName evidence="7">[Protein-PII] uridylyltransferase</fullName>
            <shortName evidence="7">PII uridylyltransferase</shortName>
            <shortName evidence="7">UTase</shortName>
            <ecNumber evidence="7">2.7.7.59</ecNumber>
        </recommendedName>
    </domain>
    <domain>
        <recommendedName>
            <fullName evidence="7">[Protein-PII]-UMP uridylyl-removing enzyme</fullName>
            <shortName evidence="7">UR</shortName>
            <ecNumber evidence="7">3.1.4.-</ecNumber>
        </recommendedName>
    </domain>
</protein>
<dbReference type="PANTHER" id="PTHR47320:SF1">
    <property type="entry name" value="BIFUNCTIONAL URIDYLYLTRANSFERASE_URIDYLYL-REMOVING ENZYME"/>
    <property type="match status" value="1"/>
</dbReference>
<dbReference type="Gene3D" id="1.20.120.330">
    <property type="entry name" value="Nucleotidyltransferases domain 2"/>
    <property type="match status" value="1"/>
</dbReference>
<dbReference type="SUPFAM" id="SSF55021">
    <property type="entry name" value="ACT-like"/>
    <property type="match status" value="2"/>
</dbReference>
<dbReference type="PIRSF" id="PIRSF006288">
    <property type="entry name" value="PII_uridyltransf"/>
    <property type="match status" value="1"/>
</dbReference>
<dbReference type="AlphaFoldDB" id="A0A011PCL1"/>
<evidence type="ECO:0000256" key="3">
    <source>
        <dbReference type="ARBA" id="ARBA00022737"/>
    </source>
</evidence>
<comment type="cofactor">
    <cofactor evidence="7">
        <name>Mg(2+)</name>
        <dbReference type="ChEBI" id="CHEBI:18420"/>
    </cofactor>
</comment>
<comment type="similarity">
    <text evidence="7">Belongs to the GlnD family.</text>
</comment>
<feature type="domain" description="ACT" evidence="8">
    <location>
        <begin position="798"/>
        <end position="866"/>
    </location>
</feature>
<name>A0A011PCL1_ACCRE</name>
<dbReference type="InterPro" id="IPR013546">
    <property type="entry name" value="PII_UdlTrfase/GS_AdlTrfase"/>
</dbReference>
<evidence type="ECO:0000259" key="9">
    <source>
        <dbReference type="PROSITE" id="PS51831"/>
    </source>
</evidence>
<dbReference type="InterPro" id="IPR010043">
    <property type="entry name" value="UTase/UR"/>
</dbReference>
<dbReference type="PANTHER" id="PTHR47320">
    <property type="entry name" value="BIFUNCTIONAL URIDYLYLTRANSFERASE/URIDYLYL-REMOVING ENZYME"/>
    <property type="match status" value="1"/>
</dbReference>
<dbReference type="InterPro" id="IPR002912">
    <property type="entry name" value="ACT_dom"/>
</dbReference>
<dbReference type="STRING" id="1454004.AW11_03644"/>
<evidence type="ECO:0000256" key="2">
    <source>
        <dbReference type="ARBA" id="ARBA00022695"/>
    </source>
</evidence>
<dbReference type="CDD" id="cd05401">
    <property type="entry name" value="NT_GlnE_GlnD_like"/>
    <property type="match status" value="1"/>
</dbReference>
<comment type="catalytic activity">
    <reaction evidence="7">
        <text>[protein-PII]-uridylyl-L-tyrosine + H2O = [protein-PII]-L-tyrosine + UMP + H(+)</text>
        <dbReference type="Rhea" id="RHEA:48600"/>
        <dbReference type="Rhea" id="RHEA-COMP:12147"/>
        <dbReference type="Rhea" id="RHEA-COMP:12148"/>
        <dbReference type="ChEBI" id="CHEBI:15377"/>
        <dbReference type="ChEBI" id="CHEBI:15378"/>
        <dbReference type="ChEBI" id="CHEBI:46858"/>
        <dbReference type="ChEBI" id="CHEBI:57865"/>
        <dbReference type="ChEBI" id="CHEBI:90602"/>
    </reaction>
</comment>
<dbReference type="InterPro" id="IPR043519">
    <property type="entry name" value="NT_sf"/>
</dbReference>
<evidence type="ECO:0000256" key="1">
    <source>
        <dbReference type="ARBA" id="ARBA00022679"/>
    </source>
</evidence>
<evidence type="ECO:0000313" key="10">
    <source>
        <dbReference type="EMBL" id="EXI85321.1"/>
    </source>
</evidence>
<dbReference type="Pfam" id="PF01909">
    <property type="entry name" value="NTP_transf_2"/>
    <property type="match status" value="1"/>
</dbReference>
<feature type="region of interest" description="Uridylyl-removing" evidence="7">
    <location>
        <begin position="325"/>
        <end position="683"/>
    </location>
</feature>
<dbReference type="Gene3D" id="3.30.70.260">
    <property type="match status" value="1"/>
</dbReference>
<sequence length="866" mass="97513">MSADSDAPGALVSAFKKRLQDGQRASGEQFLAAGDALHLLHERCHTIDAVLCELWHGLHLPPTLALLAVGGYGRGELYPASDIDLLVLLPEQADDALSTKLERLVCLLWDIGLDTGHSVRTIEQCLEQAAGNITVRTAMIEARLLTGSAPLFADFSLRLSRDMNAADFFQNKRIEQEDRHQRFADTPYSLEANCKEGPGGLRDLQAILWITQAAGYGRCWKDLAQRGFITPDEEKLLEDSEAFLRGLRTRLHLLAGRREDRLLFEYQTALAEQLGFKATNTRRASEQLMQLYYRRAKTVLQINAILLQNIGAALVPPRQEPPQPINERFQNAHELLDVVHEEVFSDAPQAILEAFLLLQQHAGLHGMTARAQRALWRARTLIDEDFRQQPANRTHFLELFTYGHRLTQTLRRMNQLGVLGRYLPNFGRVVGQMQHDLFHVYTVDQHILQVIRRLRRFTMEEFAHEYPLCSRLISDFGNPWVLYIAALFHDIAKGRGGDHSELGEADARQFCSLHGLAEEEGELVVWLVGQHLLMSRTAQKQDISDPAVISRFAAIIGDERRLVALYLLTVADIRGTSPKVWNAWKGQLLEQLFSASRRHLLSSEAPPMAEGVIVQRQQEARRLMRLFALPETIHERLWEQVDTVYFLRQSAEEIAWHARVLYDQRHADKPLVKARLSPLGGGLEVMVYTHDQRDLFVRLVGFFSRAAYSIADAKIHTTRDGYALDTFVLLDVGDRGSNRAMISYIEHELLERLSGSAPADIPGGGRVSRQVRHFPLQPQVTIQPLVSLEPDETGKLFVLTVVAADRPGLLFLIATQLAAHGANLHTAKIATLGERVEDTFLISGSHLEDSAGRVKLEADLLKELQI</sequence>
<dbReference type="SMART" id="SM00471">
    <property type="entry name" value="HDc"/>
    <property type="match status" value="1"/>
</dbReference>
<dbReference type="NCBIfam" id="TIGR01693">
    <property type="entry name" value="UTase_glnD"/>
    <property type="match status" value="1"/>
</dbReference>
<evidence type="ECO:0000256" key="5">
    <source>
        <dbReference type="ARBA" id="ARBA00022842"/>
    </source>
</evidence>
<dbReference type="SUPFAM" id="SSF81593">
    <property type="entry name" value="Nucleotidyltransferase substrate binding subunit/domain"/>
    <property type="match status" value="1"/>
</dbReference>
<dbReference type="CDD" id="cd00077">
    <property type="entry name" value="HDc"/>
    <property type="match status" value="1"/>
</dbReference>
<reference evidence="10" key="1">
    <citation type="submission" date="2014-02" db="EMBL/GenBank/DDBJ databases">
        <title>Expanding our view of genomic diversity in Candidatus Accumulibacter clades.</title>
        <authorList>
            <person name="Skennerton C.T."/>
            <person name="Barr J.J."/>
            <person name="Slater F.R."/>
            <person name="Bond P.L."/>
            <person name="Tyson G.W."/>
        </authorList>
    </citation>
    <scope>NUCLEOTIDE SEQUENCE [LARGE SCALE GENOMIC DNA]</scope>
</reference>
<proteinExistence type="inferred from homology"/>
<comment type="domain">
    <text evidence="7">Has four distinct domains: an N-terminal nucleotidyltransferase (NT) domain responsible for UTase activity, a central HD domain that encodes UR activity, and two C-terminal ACT domains that seem to have a role in glutamine sensing.</text>
</comment>
<keyword evidence="1 7" id="KW-0808">Transferase</keyword>
<dbReference type="SUPFAM" id="SSF109604">
    <property type="entry name" value="HD-domain/PDEase-like"/>
    <property type="match status" value="1"/>
</dbReference>
<dbReference type="Gene3D" id="1.10.3210.10">
    <property type="entry name" value="Hypothetical protein af1432"/>
    <property type="match status" value="1"/>
</dbReference>
<comment type="activity regulation">
    <text evidence="7">Uridylyltransferase (UTase) activity is inhibited by glutamine, while glutamine activates uridylyl-removing (UR) activity.</text>
</comment>
<dbReference type="Pfam" id="PF01966">
    <property type="entry name" value="HD"/>
    <property type="match status" value="1"/>
</dbReference>
<dbReference type="PATRIC" id="fig|1454004.3.peg.3750"/>
<evidence type="ECO:0000256" key="6">
    <source>
        <dbReference type="ARBA" id="ARBA00023268"/>
    </source>
</evidence>
<dbReference type="SUPFAM" id="SSF81301">
    <property type="entry name" value="Nucleotidyltransferase"/>
    <property type="match status" value="1"/>
</dbReference>
<dbReference type="InterPro" id="IPR045865">
    <property type="entry name" value="ACT-like_dom_sf"/>
</dbReference>
<dbReference type="GO" id="GO:0008081">
    <property type="term" value="F:phosphoric diester hydrolase activity"/>
    <property type="evidence" value="ECO:0007669"/>
    <property type="project" value="UniProtKB-UniRule"/>
</dbReference>
<dbReference type="HAMAP" id="MF_00277">
    <property type="entry name" value="PII_uridylyl_transf"/>
    <property type="match status" value="1"/>
</dbReference>
<dbReference type="CDD" id="cd04900">
    <property type="entry name" value="ACT_UUR-like_1"/>
    <property type="match status" value="1"/>
</dbReference>
<dbReference type="InterPro" id="IPR006674">
    <property type="entry name" value="HD_domain"/>
</dbReference>
<evidence type="ECO:0000256" key="4">
    <source>
        <dbReference type="ARBA" id="ARBA00022801"/>
    </source>
</evidence>
<keyword evidence="4 7" id="KW-0378">Hydrolase</keyword>
<evidence type="ECO:0000256" key="7">
    <source>
        <dbReference type="HAMAP-Rule" id="MF_00277"/>
    </source>
</evidence>
<dbReference type="CDD" id="cd04899">
    <property type="entry name" value="ACT_ACR-UUR-like_2"/>
    <property type="match status" value="1"/>
</dbReference>